<keyword evidence="1" id="KW-0677">Repeat</keyword>
<dbReference type="Gene3D" id="2.30.42.10">
    <property type="match status" value="3"/>
</dbReference>
<reference evidence="4" key="4">
    <citation type="submission" date="2025-09" db="UniProtKB">
        <authorList>
            <consortium name="Ensembl"/>
        </authorList>
    </citation>
    <scope>IDENTIFICATION</scope>
    <source>
        <strain evidence="4">HNI</strain>
    </source>
</reference>
<dbReference type="PANTHER" id="PTHR14191:SF20">
    <property type="entry name" value="NA(+)_H(+) EXCHANGE REGULATORY COFACTOR NHE-RF4"/>
    <property type="match status" value="1"/>
</dbReference>
<evidence type="ECO:0000256" key="1">
    <source>
        <dbReference type="ARBA" id="ARBA00022737"/>
    </source>
</evidence>
<dbReference type="Pfam" id="PF00595">
    <property type="entry name" value="PDZ"/>
    <property type="match status" value="2"/>
</dbReference>
<protein>
    <recommendedName>
        <fullName evidence="3">PDZ domain-containing protein</fullName>
    </recommendedName>
</protein>
<sequence>MTSAETLLVTEELGFAQAFTFNPKEGIDNPALVISDDPEPDPTIMPRLCLLKRSECQTFGFHLRLDQRGRGYEITNVEPWSPAVQSGLKAEDRLLEVNEENVDKMEFNEIQSSGPHLFLLVLRKEEYDQVQYEPLPQRKPNQASKGDSWSRPRLCHVSRDPEHGLGMSFTGEWARFSVSTVTDGAAEKAGVRTGDALVWINGVSASVLTLASLSRMVSSGDPVTVLVVEPVSASFYVRRKVPIFPELAENINLPHAAKTMRLERRRDGYGFLLRQERDSGFFGSDPTAHMLREVDAASAAEDAGMTDGDVLLAVNEEPVEDLEHEEVVNRIRASGDRVTLTSISAEGRRFYRTVGDVNIRFVWLGISPLLFLDDSASPSCTQMEDAAPKTPSCDLDKGEPHLKEEHTGSCFHPKFIVSPSSRPEKHRAGTQTCLFHSHTYPGPTGLQQRGVALSAPGLPTSTEEMSDSLHKNIIRRGEGESLFHHQLTAFLRSSHLVNGQPLGFLVCPLGPS</sequence>
<reference evidence="4" key="3">
    <citation type="submission" date="2025-08" db="UniProtKB">
        <authorList>
            <consortium name="Ensembl"/>
        </authorList>
    </citation>
    <scope>IDENTIFICATION</scope>
    <source>
        <strain evidence="4">HNI</strain>
    </source>
</reference>
<proteinExistence type="predicted"/>
<dbReference type="AlphaFoldDB" id="A0A3P9KF12"/>
<dbReference type="SUPFAM" id="SSF50156">
    <property type="entry name" value="PDZ domain-like"/>
    <property type="match status" value="3"/>
</dbReference>
<dbReference type="SMART" id="SM00228">
    <property type="entry name" value="PDZ"/>
    <property type="match status" value="3"/>
</dbReference>
<reference evidence="4 5" key="2">
    <citation type="submission" date="2017-04" db="EMBL/GenBank/DDBJ databases">
        <title>CpG methylation of centromeres and impact of large insertions on vertebrate speciation.</title>
        <authorList>
            <person name="Ichikawa K."/>
            <person name="Yoshimura J."/>
            <person name="Morishita S."/>
        </authorList>
    </citation>
    <scope>NUCLEOTIDE SEQUENCE</scope>
    <source>
        <strain evidence="4 5">HNI</strain>
    </source>
</reference>
<feature type="domain" description="PDZ" evidence="3">
    <location>
        <begin position="154"/>
        <end position="232"/>
    </location>
</feature>
<reference key="1">
    <citation type="journal article" date="2007" name="Nature">
        <title>The medaka draft genome and insights into vertebrate genome evolution.</title>
        <authorList>
            <person name="Kasahara M."/>
            <person name="Naruse K."/>
            <person name="Sasaki S."/>
            <person name="Nakatani Y."/>
            <person name="Qu W."/>
            <person name="Ahsan B."/>
            <person name="Yamada T."/>
            <person name="Nagayasu Y."/>
            <person name="Doi K."/>
            <person name="Kasai Y."/>
            <person name="Jindo T."/>
            <person name="Kobayashi D."/>
            <person name="Shimada A."/>
            <person name="Toyoda A."/>
            <person name="Kuroki Y."/>
            <person name="Fujiyama A."/>
            <person name="Sasaki T."/>
            <person name="Shimizu A."/>
            <person name="Asakawa S."/>
            <person name="Shimizu N."/>
            <person name="Hashimoto S."/>
            <person name="Yang J."/>
            <person name="Lee Y."/>
            <person name="Matsushima K."/>
            <person name="Sugano S."/>
            <person name="Sakaizumi M."/>
            <person name="Narita T."/>
            <person name="Ohishi K."/>
            <person name="Haga S."/>
            <person name="Ohta F."/>
            <person name="Nomoto H."/>
            <person name="Nogata K."/>
            <person name="Morishita T."/>
            <person name="Endo T."/>
            <person name="Shin-I T."/>
            <person name="Takeda H."/>
            <person name="Morishita S."/>
            <person name="Kohara Y."/>
        </authorList>
    </citation>
    <scope>NUCLEOTIDE SEQUENCE [LARGE SCALE GENOMIC DNA]</scope>
    <source>
        <strain>Hd-rR</strain>
    </source>
</reference>
<dbReference type="InterPro" id="IPR036034">
    <property type="entry name" value="PDZ_sf"/>
</dbReference>
<evidence type="ECO:0000259" key="3">
    <source>
        <dbReference type="PROSITE" id="PS50106"/>
    </source>
</evidence>
<feature type="domain" description="PDZ" evidence="3">
    <location>
        <begin position="259"/>
        <end position="346"/>
    </location>
</feature>
<dbReference type="InterPro" id="IPR051067">
    <property type="entry name" value="NHER"/>
</dbReference>
<name>A0A3P9KF12_ORYLA</name>
<feature type="region of interest" description="Disordered" evidence="2">
    <location>
        <begin position="132"/>
        <end position="153"/>
    </location>
</feature>
<feature type="domain" description="PDZ" evidence="3">
    <location>
        <begin position="47"/>
        <end position="125"/>
    </location>
</feature>
<evidence type="ECO:0000313" key="5">
    <source>
        <dbReference type="Proteomes" id="UP000265180"/>
    </source>
</evidence>
<dbReference type="PANTHER" id="PTHR14191">
    <property type="entry name" value="PDZ DOMAIN CONTAINING PROTEIN"/>
    <property type="match status" value="1"/>
</dbReference>
<dbReference type="InterPro" id="IPR001478">
    <property type="entry name" value="PDZ"/>
</dbReference>
<dbReference type="CDD" id="cd06768">
    <property type="entry name" value="PDZ_NHERF-like"/>
    <property type="match status" value="2"/>
</dbReference>
<evidence type="ECO:0000256" key="2">
    <source>
        <dbReference type="SAM" id="MobiDB-lite"/>
    </source>
</evidence>
<accession>A0A3P9KF12</accession>
<evidence type="ECO:0000313" key="4">
    <source>
        <dbReference type="Ensembl" id="ENSORLP00020006924.1"/>
    </source>
</evidence>
<organism evidence="4 5">
    <name type="scientific">Oryzias latipes</name>
    <name type="common">Japanese rice fish</name>
    <name type="synonym">Japanese killifish</name>
    <dbReference type="NCBI Taxonomy" id="8090"/>
    <lineage>
        <taxon>Eukaryota</taxon>
        <taxon>Metazoa</taxon>
        <taxon>Chordata</taxon>
        <taxon>Craniata</taxon>
        <taxon>Vertebrata</taxon>
        <taxon>Euteleostomi</taxon>
        <taxon>Actinopterygii</taxon>
        <taxon>Neopterygii</taxon>
        <taxon>Teleostei</taxon>
        <taxon>Neoteleostei</taxon>
        <taxon>Acanthomorphata</taxon>
        <taxon>Ovalentaria</taxon>
        <taxon>Atherinomorphae</taxon>
        <taxon>Beloniformes</taxon>
        <taxon>Adrianichthyidae</taxon>
        <taxon>Oryziinae</taxon>
        <taxon>Oryzias</taxon>
    </lineage>
</organism>
<dbReference type="Proteomes" id="UP000265180">
    <property type="component" value="Chromosome 13"/>
</dbReference>
<dbReference type="Ensembl" id="ENSORLT00020003760.1">
    <property type="protein sequence ID" value="ENSORLP00020006924.1"/>
    <property type="gene ID" value="ENSORLG00020007848.1"/>
</dbReference>
<dbReference type="PROSITE" id="PS50106">
    <property type="entry name" value="PDZ"/>
    <property type="match status" value="3"/>
</dbReference>